<dbReference type="Proteomes" id="UP000242084">
    <property type="component" value="Chromosome 1"/>
</dbReference>
<dbReference type="AlphaFoldDB" id="A0A239YCK3"/>
<proteinExistence type="predicted"/>
<evidence type="ECO:0000259" key="1">
    <source>
        <dbReference type="SMART" id="SM00507"/>
    </source>
</evidence>
<keyword evidence="2" id="KW-0540">Nuclease</keyword>
<keyword evidence="2" id="KW-0255">Endonuclease</keyword>
<dbReference type="Pfam" id="PF01844">
    <property type="entry name" value="HNH"/>
    <property type="match status" value="1"/>
</dbReference>
<dbReference type="GO" id="GO:0004519">
    <property type="term" value="F:endonuclease activity"/>
    <property type="evidence" value="ECO:0007669"/>
    <property type="project" value="UniProtKB-KW"/>
</dbReference>
<evidence type="ECO:0000313" key="2">
    <source>
        <dbReference type="EMBL" id="SNV56869.1"/>
    </source>
</evidence>
<dbReference type="InterPro" id="IPR003615">
    <property type="entry name" value="HNH_nuc"/>
</dbReference>
<dbReference type="Pfam" id="PF26348">
    <property type="entry name" value="SRA_ScoMcrA"/>
    <property type="match status" value="1"/>
</dbReference>
<name>A0A239YCK3_9STAP</name>
<gene>
    <name evidence="2" type="ORF">SAMEA4384403_00284</name>
</gene>
<evidence type="ECO:0000313" key="3">
    <source>
        <dbReference type="Proteomes" id="UP000242084"/>
    </source>
</evidence>
<protein>
    <submittedName>
        <fullName evidence="2">Restriction endonuclease</fullName>
    </submittedName>
</protein>
<reference evidence="2 3" key="1">
    <citation type="submission" date="2017-06" db="EMBL/GenBank/DDBJ databases">
        <authorList>
            <consortium name="Pathogen Informatics"/>
        </authorList>
    </citation>
    <scope>NUCLEOTIDE SEQUENCE [LARGE SCALE GENOMIC DNA]</scope>
    <source>
        <strain evidence="2 3">NCTC13839</strain>
    </source>
</reference>
<dbReference type="GO" id="GO:0003676">
    <property type="term" value="F:nucleic acid binding"/>
    <property type="evidence" value="ECO:0007669"/>
    <property type="project" value="InterPro"/>
</dbReference>
<keyword evidence="3" id="KW-1185">Reference proteome</keyword>
<organism evidence="2 3">
    <name type="scientific">Mammaliicoccus stepanovicii</name>
    <dbReference type="NCBI Taxonomy" id="643214"/>
    <lineage>
        <taxon>Bacteria</taxon>
        <taxon>Bacillati</taxon>
        <taxon>Bacillota</taxon>
        <taxon>Bacilli</taxon>
        <taxon>Bacillales</taxon>
        <taxon>Staphylococcaceae</taxon>
        <taxon>Mammaliicoccus</taxon>
    </lineage>
</organism>
<dbReference type="EMBL" id="LT906462">
    <property type="protein sequence ID" value="SNV56869.1"/>
    <property type="molecule type" value="Genomic_DNA"/>
</dbReference>
<dbReference type="SMART" id="SM00507">
    <property type="entry name" value="HNHc"/>
    <property type="match status" value="1"/>
</dbReference>
<accession>A0A239YCK3</accession>
<dbReference type="OrthoDB" id="9781481at2"/>
<dbReference type="Gene3D" id="1.10.30.50">
    <property type="match status" value="1"/>
</dbReference>
<dbReference type="InterPro" id="IPR002711">
    <property type="entry name" value="HNH"/>
</dbReference>
<dbReference type="GO" id="GO:0008270">
    <property type="term" value="F:zinc ion binding"/>
    <property type="evidence" value="ECO:0007669"/>
    <property type="project" value="InterPro"/>
</dbReference>
<sequence length="331" mass="38315">MKKSELIKKLNIPPAKFNELIELGLPSVDDKQKTFDWDEVIKWKKTTNQEKIKKLVAGKIYKNEELVDTFACTSQGGMRRSHYTNSLVLITAEKKANIIYQDKWFGDTLHYTGMGQKGDQSFEYTQNKVLKNNDINKVNVYLFEYLTKNKYKYIGPVKLSKNIKPYIIKEMDIDGINRNVVKFPLEIQTENYIIEKDVINKEEKTPRQSEEDIKKKAFAASNLNKSIKGETASFRKVITRSYDRNKDINLYIKNLANGICQLCMKDAPFKQKNGEPFLHVHHVKYLSEGGTDTVDNCIALCPNCHAKIHELEDENDKNKLLHIIENRKASD</sequence>
<feature type="domain" description="HNH nuclease" evidence="1">
    <location>
        <begin position="249"/>
        <end position="306"/>
    </location>
</feature>
<dbReference type="KEGG" id="sste:SAMEA4384403_0284"/>
<dbReference type="CDD" id="cd00085">
    <property type="entry name" value="HNHc"/>
    <property type="match status" value="1"/>
</dbReference>
<keyword evidence="2" id="KW-0378">Hydrolase</keyword>
<dbReference type="RefSeq" id="WP_095085710.1">
    <property type="nucleotide sequence ID" value="NZ_BMDM01000007.1"/>
</dbReference>
<dbReference type="InterPro" id="IPR058712">
    <property type="entry name" value="SRA_ScoMcrA"/>
</dbReference>